<evidence type="ECO:0000256" key="7">
    <source>
        <dbReference type="ARBA" id="ARBA00023242"/>
    </source>
</evidence>
<dbReference type="OrthoDB" id="189997at2759"/>
<dbReference type="AlphaFoldDB" id="A0A7H9B3L6"/>
<dbReference type="EMBL" id="CP058608">
    <property type="protein sequence ID" value="QLG72994.1"/>
    <property type="molecule type" value="Genomic_DNA"/>
</dbReference>
<dbReference type="KEGG" id="zmk:HG535_0E00780"/>
<dbReference type="InterPro" id="IPR052202">
    <property type="entry name" value="Yeast_MetPath_Reg"/>
</dbReference>
<name>A0A7H9B3L6_ZYGMR</name>
<dbReference type="Pfam" id="PF00172">
    <property type="entry name" value="Zn_clus"/>
    <property type="match status" value="1"/>
</dbReference>
<evidence type="ECO:0000256" key="5">
    <source>
        <dbReference type="ARBA" id="ARBA00023125"/>
    </source>
</evidence>
<keyword evidence="11" id="KW-1185">Reference proteome</keyword>
<dbReference type="SMART" id="SM00066">
    <property type="entry name" value="GAL4"/>
    <property type="match status" value="1"/>
</dbReference>
<comment type="subcellular location">
    <subcellularLocation>
        <location evidence="1">Nucleus</location>
    </subcellularLocation>
</comment>
<dbReference type="SUPFAM" id="SSF57701">
    <property type="entry name" value="Zn2/Cys6 DNA-binding domain"/>
    <property type="match status" value="1"/>
</dbReference>
<dbReference type="PANTHER" id="PTHR47782:SF7">
    <property type="entry name" value="PROTEIN STB5"/>
    <property type="match status" value="1"/>
</dbReference>
<keyword evidence="4" id="KW-0805">Transcription regulation</keyword>
<keyword evidence="6" id="KW-0804">Transcription</keyword>
<dbReference type="SMART" id="SM00906">
    <property type="entry name" value="Fungal_trans"/>
    <property type="match status" value="1"/>
</dbReference>
<evidence type="ECO:0000256" key="3">
    <source>
        <dbReference type="ARBA" id="ARBA00022833"/>
    </source>
</evidence>
<dbReference type="GeneID" id="59236736"/>
<dbReference type="GO" id="GO:0005634">
    <property type="term" value="C:nucleus"/>
    <property type="evidence" value="ECO:0007669"/>
    <property type="project" value="UniProtKB-SubCell"/>
</dbReference>
<dbReference type="PANTHER" id="PTHR47782">
    <property type="entry name" value="ZN(II)2CYS6 TRANSCRIPTION FACTOR (EUROFUNG)-RELATED"/>
    <property type="match status" value="1"/>
</dbReference>
<feature type="domain" description="Zn(2)-C6 fungal-type" evidence="9">
    <location>
        <begin position="17"/>
        <end position="47"/>
    </location>
</feature>
<sequence length="716" mass="81191">MEVDANSNVVERYEAYSCSRCRRLKKRCTKEWPSCKNCSKAGEECVYPGRAPRRTIEELRQARLRGEAVGSKRRKVEKKSFDSSGSDSISNTYASPGFSDNGYLQSEGVDQPQQSESASLRKGVDVVSASPAKEDSAEHIDGVSSLVWVLSAMGDGGNGSPSPLSSMTNGATLSPLHTIPSIANFNFSTNSNSNSNSNTKGYFTQLSMSSYANREPKKENKAQLQYNQAPVYSEPSEVDSIPVRASNIQIEAVKGIYKGGRTTPWLSEDHKFKHIERSLYDRFIAAYFKHNHKSFYMMDKVAFLNRVSTIRDFSTLGEEYEDTFVFQLYMTMAIGSTTLQRAGLLKPEEEDLTEHFSYIAMQNFRSVVHHQNIETIKCLILLGIFALFEPKGVSSWTISGIIMRLCIGLGFSRALSNEKLKRLSPVDAELRYRVFWSAYCFERLVSTSLGRLSAIDDDEITTPLPTPLNDEEKEDIEVSNMMISLRRTSGRIYKKVHSCSVGRKNHTVEEKNAIIDSLRKEIDEIYNKERAKLQQKNANNWRGGNTISFHSSDIWLAMRYAQLLIMLYRPSALIPKPPMDSLTLLGEFCLKALKHTYTLYKKKLLPLNWITLFRTLTICNTILYCLCHWSIDLVESKIEIQQCVEILKHFGEKWVFAMKCADVFQSISNTILEVSLSSGQLPNMDELTKELFGASDEYQEILYENNVDVSWIDKMI</sequence>
<proteinExistence type="predicted"/>
<gene>
    <name evidence="10" type="ORF">HG535_0E00780</name>
</gene>
<dbReference type="CDD" id="cd12148">
    <property type="entry name" value="fungal_TF_MHR"/>
    <property type="match status" value="1"/>
</dbReference>
<dbReference type="GO" id="GO:0006351">
    <property type="term" value="P:DNA-templated transcription"/>
    <property type="evidence" value="ECO:0007669"/>
    <property type="project" value="InterPro"/>
</dbReference>
<dbReference type="GO" id="GO:0043565">
    <property type="term" value="F:sequence-specific DNA binding"/>
    <property type="evidence" value="ECO:0007669"/>
    <property type="project" value="TreeGrafter"/>
</dbReference>
<dbReference type="InterPro" id="IPR036864">
    <property type="entry name" value="Zn2-C6_fun-type_DNA-bd_sf"/>
</dbReference>
<dbReference type="InterPro" id="IPR001138">
    <property type="entry name" value="Zn2Cys6_DnaBD"/>
</dbReference>
<dbReference type="PROSITE" id="PS50048">
    <property type="entry name" value="ZN2_CY6_FUNGAL_2"/>
    <property type="match status" value="1"/>
</dbReference>
<evidence type="ECO:0000259" key="9">
    <source>
        <dbReference type="PROSITE" id="PS50048"/>
    </source>
</evidence>
<keyword evidence="7" id="KW-0539">Nucleus</keyword>
<dbReference type="CDD" id="cd00067">
    <property type="entry name" value="GAL4"/>
    <property type="match status" value="1"/>
</dbReference>
<protein>
    <recommendedName>
        <fullName evidence="9">Zn(2)-C6 fungal-type domain-containing protein</fullName>
    </recommendedName>
</protein>
<evidence type="ECO:0000313" key="10">
    <source>
        <dbReference type="EMBL" id="QLG72994.1"/>
    </source>
</evidence>
<dbReference type="GO" id="GO:0045944">
    <property type="term" value="P:positive regulation of transcription by RNA polymerase II"/>
    <property type="evidence" value="ECO:0007669"/>
    <property type="project" value="TreeGrafter"/>
</dbReference>
<organism evidence="10 11">
    <name type="scientific">Zygotorulaspora mrakii</name>
    <name type="common">Zygosaccharomyces mrakii</name>
    <dbReference type="NCBI Taxonomy" id="42260"/>
    <lineage>
        <taxon>Eukaryota</taxon>
        <taxon>Fungi</taxon>
        <taxon>Dikarya</taxon>
        <taxon>Ascomycota</taxon>
        <taxon>Saccharomycotina</taxon>
        <taxon>Saccharomycetes</taxon>
        <taxon>Saccharomycetales</taxon>
        <taxon>Saccharomycetaceae</taxon>
        <taxon>Zygotorulaspora</taxon>
    </lineage>
</organism>
<dbReference type="GO" id="GO:0000981">
    <property type="term" value="F:DNA-binding transcription factor activity, RNA polymerase II-specific"/>
    <property type="evidence" value="ECO:0007669"/>
    <property type="project" value="InterPro"/>
</dbReference>
<dbReference type="Pfam" id="PF04082">
    <property type="entry name" value="Fungal_trans"/>
    <property type="match status" value="1"/>
</dbReference>
<evidence type="ECO:0000256" key="6">
    <source>
        <dbReference type="ARBA" id="ARBA00023163"/>
    </source>
</evidence>
<dbReference type="GO" id="GO:0008270">
    <property type="term" value="F:zinc ion binding"/>
    <property type="evidence" value="ECO:0007669"/>
    <property type="project" value="InterPro"/>
</dbReference>
<evidence type="ECO:0000256" key="4">
    <source>
        <dbReference type="ARBA" id="ARBA00023015"/>
    </source>
</evidence>
<accession>A0A7H9B3L6</accession>
<keyword evidence="3" id="KW-0862">Zinc</keyword>
<feature type="region of interest" description="Disordered" evidence="8">
    <location>
        <begin position="67"/>
        <end position="123"/>
    </location>
</feature>
<dbReference type="RefSeq" id="XP_037144721.1">
    <property type="nucleotide sequence ID" value="XM_037288826.1"/>
</dbReference>
<dbReference type="InterPro" id="IPR007219">
    <property type="entry name" value="XnlR_reg_dom"/>
</dbReference>
<dbReference type="PROSITE" id="PS00463">
    <property type="entry name" value="ZN2_CY6_FUNGAL_1"/>
    <property type="match status" value="1"/>
</dbReference>
<keyword evidence="5" id="KW-0238">DNA-binding</keyword>
<dbReference type="Proteomes" id="UP000509704">
    <property type="component" value="Chromosome 5"/>
</dbReference>
<evidence type="ECO:0000256" key="1">
    <source>
        <dbReference type="ARBA" id="ARBA00004123"/>
    </source>
</evidence>
<reference evidence="10 11" key="1">
    <citation type="submission" date="2020-07" db="EMBL/GenBank/DDBJ databases">
        <title>The yeast mating-type switching endonuclease HO is a domesticated member of an unorthodox homing genetic element family.</title>
        <authorList>
            <person name="Coughlan A.Y."/>
            <person name="Lombardi L."/>
            <person name="Braun-Galleani S."/>
            <person name="Martos A.R."/>
            <person name="Galeote V."/>
            <person name="Bigey F."/>
            <person name="Dequin S."/>
            <person name="Byrne K.P."/>
            <person name="Wolfe K.H."/>
        </authorList>
    </citation>
    <scope>NUCLEOTIDE SEQUENCE [LARGE SCALE GENOMIC DNA]</scope>
    <source>
        <strain evidence="10 11">NRRL Y-6702</strain>
    </source>
</reference>
<keyword evidence="2" id="KW-0479">Metal-binding</keyword>
<evidence type="ECO:0000256" key="8">
    <source>
        <dbReference type="SAM" id="MobiDB-lite"/>
    </source>
</evidence>
<dbReference type="Gene3D" id="4.10.240.10">
    <property type="entry name" value="Zn(2)-C6 fungal-type DNA-binding domain"/>
    <property type="match status" value="1"/>
</dbReference>
<evidence type="ECO:0000313" key="11">
    <source>
        <dbReference type="Proteomes" id="UP000509704"/>
    </source>
</evidence>
<evidence type="ECO:0000256" key="2">
    <source>
        <dbReference type="ARBA" id="ARBA00022723"/>
    </source>
</evidence>